<proteinExistence type="predicted"/>
<evidence type="ECO:0000256" key="1">
    <source>
        <dbReference type="SAM" id="Phobius"/>
    </source>
</evidence>
<feature type="transmembrane region" description="Helical" evidence="1">
    <location>
        <begin position="87"/>
        <end position="108"/>
    </location>
</feature>
<reference evidence="2 3" key="1">
    <citation type="journal article" date="2012" name="Proc. Natl. Acad. Sci. U.S.A.">
        <title>Comparative genomics of Ceriporiopsis subvermispora and Phanerochaete chrysosporium provide insight into selective ligninolysis.</title>
        <authorList>
            <person name="Fernandez-Fueyo E."/>
            <person name="Ruiz-Duenas F.J."/>
            <person name="Ferreira P."/>
            <person name="Floudas D."/>
            <person name="Hibbett D.S."/>
            <person name="Canessa P."/>
            <person name="Larrondo L.F."/>
            <person name="James T.Y."/>
            <person name="Seelenfreund D."/>
            <person name="Lobos S."/>
            <person name="Polanco R."/>
            <person name="Tello M."/>
            <person name="Honda Y."/>
            <person name="Watanabe T."/>
            <person name="Watanabe T."/>
            <person name="Ryu J.S."/>
            <person name="Kubicek C.P."/>
            <person name="Schmoll M."/>
            <person name="Gaskell J."/>
            <person name="Hammel K.E."/>
            <person name="St John F.J."/>
            <person name="Vanden Wymelenberg A."/>
            <person name="Sabat G."/>
            <person name="Splinter BonDurant S."/>
            <person name="Syed K."/>
            <person name="Yadav J.S."/>
            <person name="Doddapaneni H."/>
            <person name="Subramanian V."/>
            <person name="Lavin J.L."/>
            <person name="Oguiza J.A."/>
            <person name="Perez G."/>
            <person name="Pisabarro A.G."/>
            <person name="Ramirez L."/>
            <person name="Santoyo F."/>
            <person name="Master E."/>
            <person name="Coutinho P.M."/>
            <person name="Henrissat B."/>
            <person name="Lombard V."/>
            <person name="Magnuson J.K."/>
            <person name="Kuees U."/>
            <person name="Hori C."/>
            <person name="Igarashi K."/>
            <person name="Samejima M."/>
            <person name="Held B.W."/>
            <person name="Barry K.W."/>
            <person name="LaButti K.M."/>
            <person name="Lapidus A."/>
            <person name="Lindquist E.A."/>
            <person name="Lucas S.M."/>
            <person name="Riley R."/>
            <person name="Salamov A.A."/>
            <person name="Hoffmeister D."/>
            <person name="Schwenk D."/>
            <person name="Hadar Y."/>
            <person name="Yarden O."/>
            <person name="de Vries R.P."/>
            <person name="Wiebenga A."/>
            <person name="Stenlid J."/>
            <person name="Eastwood D."/>
            <person name="Grigoriev I.V."/>
            <person name="Berka R.M."/>
            <person name="Blanchette R.A."/>
            <person name="Kersten P."/>
            <person name="Martinez A.T."/>
            <person name="Vicuna R."/>
            <person name="Cullen D."/>
        </authorList>
    </citation>
    <scope>NUCLEOTIDE SEQUENCE [LARGE SCALE GENOMIC DNA]</scope>
    <source>
        <strain evidence="2 3">B</strain>
    </source>
</reference>
<evidence type="ECO:0000313" key="3">
    <source>
        <dbReference type="Proteomes" id="UP000016930"/>
    </source>
</evidence>
<gene>
    <name evidence="2" type="ORF">CERSUDRAFT_25736</name>
</gene>
<organism evidence="2 3">
    <name type="scientific">Ceriporiopsis subvermispora (strain B)</name>
    <name type="common">White-rot fungus</name>
    <name type="synonym">Gelatoporia subvermispora</name>
    <dbReference type="NCBI Taxonomy" id="914234"/>
    <lineage>
        <taxon>Eukaryota</taxon>
        <taxon>Fungi</taxon>
        <taxon>Dikarya</taxon>
        <taxon>Basidiomycota</taxon>
        <taxon>Agaricomycotina</taxon>
        <taxon>Agaricomycetes</taxon>
        <taxon>Polyporales</taxon>
        <taxon>Gelatoporiaceae</taxon>
        <taxon>Gelatoporia</taxon>
    </lineage>
</organism>
<keyword evidence="1" id="KW-0472">Membrane</keyword>
<dbReference type="OrthoDB" id="9451547at2759"/>
<sequence>TLTEGFYARMGGFDIGLRDGHRETVVTLERIIELEDKRQIARSTTFTFQINDKSKADTFSKLITLTQVMWFVLQCCARTAQHLPLSILEVGTLGYVAITVILYLVWFYKPKDV</sequence>
<keyword evidence="1" id="KW-0812">Transmembrane</keyword>
<dbReference type="PANTHER" id="PTHR35043:SF7">
    <property type="entry name" value="TRANSCRIPTION FACTOR DOMAIN-CONTAINING PROTEIN"/>
    <property type="match status" value="1"/>
</dbReference>
<dbReference type="Proteomes" id="UP000016930">
    <property type="component" value="Unassembled WGS sequence"/>
</dbReference>
<dbReference type="PANTHER" id="PTHR35043">
    <property type="entry name" value="TRANSCRIPTION FACTOR DOMAIN-CONTAINING PROTEIN"/>
    <property type="match status" value="1"/>
</dbReference>
<evidence type="ECO:0000313" key="2">
    <source>
        <dbReference type="EMBL" id="EMD31967.1"/>
    </source>
</evidence>
<dbReference type="HOGENOM" id="CLU_022883_3_2_1"/>
<protein>
    <submittedName>
        <fullName evidence="2">Uncharacterized protein</fullName>
    </submittedName>
</protein>
<dbReference type="AlphaFoldDB" id="M2R157"/>
<keyword evidence="1" id="KW-1133">Transmembrane helix</keyword>
<dbReference type="STRING" id="914234.M2R157"/>
<accession>M2R157</accession>
<feature type="non-terminal residue" evidence="2">
    <location>
        <position position="113"/>
    </location>
</feature>
<feature type="non-terminal residue" evidence="2">
    <location>
        <position position="1"/>
    </location>
</feature>
<keyword evidence="3" id="KW-1185">Reference proteome</keyword>
<name>M2R157_CERS8</name>
<dbReference type="EMBL" id="KB445814">
    <property type="protein sequence ID" value="EMD31967.1"/>
    <property type="molecule type" value="Genomic_DNA"/>
</dbReference>